<evidence type="ECO:0000313" key="2">
    <source>
        <dbReference type="Proteomes" id="UP000235762"/>
    </source>
</evidence>
<sequence length="180" mass="21167">MEENIIVKTFDELYKNRFVDEIYHNDKLIAFHKNKVKGSNLCYSIIEYINPIYDSCYSIAKVVYITNGVMYVTLNYMGKPVENRELVSLDKLLSDLEISSMGVNAKDLSAKHYEDKYKVSTNHDKKRDASLINIIKDDSLLEKLDYFLESYGDWKLTTIGPRQFPNKFCKYRISKYYFSL</sequence>
<organism evidence="1 2">
    <name type="scientific">Flamingopox virus FGPVKD09</name>
    <dbReference type="NCBI Taxonomy" id="2059380"/>
    <lineage>
        <taxon>Viruses</taxon>
        <taxon>Varidnaviria</taxon>
        <taxon>Bamfordvirae</taxon>
        <taxon>Nucleocytoviricota</taxon>
        <taxon>Pokkesviricetes</taxon>
        <taxon>Chitovirales</taxon>
        <taxon>Poxviridae</taxon>
        <taxon>Chordopoxvirinae</taxon>
        <taxon>Avipoxvirus</taxon>
    </lineage>
</organism>
<dbReference type="Proteomes" id="UP000235762">
    <property type="component" value="Segment"/>
</dbReference>
<name>A0A2H4X240_9POXV</name>
<reference evidence="1 2" key="1">
    <citation type="journal article" date="2017" name="BMC Genomics">
        <title>Comparative analysis of avian poxvirus genomes, including a novel poxvirus from lesser flamingos (Phoenicopterus minor), highlights the lack of conservation of the central region.</title>
        <authorList>
            <person name="Carulei O."/>
            <person name="Douglass N."/>
            <person name="Williamson A.L."/>
        </authorList>
    </citation>
    <scope>NUCLEOTIDE SEQUENCE [LARGE SCALE GENOMIC DNA]</scope>
    <source>
        <strain evidence="1">FGPVKD09</strain>
    </source>
</reference>
<proteinExistence type="predicted"/>
<dbReference type="EMBL" id="MF678796">
    <property type="protein sequence ID" value="AUD40131.1"/>
    <property type="molecule type" value="Genomic_DNA"/>
</dbReference>
<gene>
    <name evidence="1" type="ORF">fgpv_026</name>
</gene>
<accession>A0A2H4X240</accession>
<protein>
    <submittedName>
        <fullName evidence="1">Uncharacterized protein</fullName>
    </submittedName>
</protein>
<evidence type="ECO:0000313" key="1">
    <source>
        <dbReference type="EMBL" id="AUD40131.1"/>
    </source>
</evidence>
<keyword evidence="2" id="KW-1185">Reference proteome</keyword>